<proteinExistence type="predicted"/>
<organism evidence="2 3">
    <name type="scientific">Cyphomyrmex costatus</name>
    <dbReference type="NCBI Taxonomy" id="456900"/>
    <lineage>
        <taxon>Eukaryota</taxon>
        <taxon>Metazoa</taxon>
        <taxon>Ecdysozoa</taxon>
        <taxon>Arthropoda</taxon>
        <taxon>Hexapoda</taxon>
        <taxon>Insecta</taxon>
        <taxon>Pterygota</taxon>
        <taxon>Neoptera</taxon>
        <taxon>Endopterygota</taxon>
        <taxon>Hymenoptera</taxon>
        <taxon>Apocrita</taxon>
        <taxon>Aculeata</taxon>
        <taxon>Formicoidea</taxon>
        <taxon>Formicidae</taxon>
        <taxon>Myrmicinae</taxon>
        <taxon>Cyphomyrmex</taxon>
    </lineage>
</organism>
<name>A0A195CE79_9HYME</name>
<feature type="region of interest" description="Disordered" evidence="1">
    <location>
        <begin position="1"/>
        <end position="20"/>
    </location>
</feature>
<dbReference type="Proteomes" id="UP000078542">
    <property type="component" value="Unassembled WGS sequence"/>
</dbReference>
<sequence length="294" mass="34142">MPGNTLTLSTDDGEQAGEENDRMAPRHLFSPSFPPRGYFHPAVLQLRLHFSRPLPHACSQLYRIYLSDIDTDRFAPNSIYKLFQYVRECTSSFNVIKHFYCKNCYLTNIIDMALNILSLVKSSTSHCWPLICVIIAELSKHFSETFIIMIDLWYDEKQKPLMNTFIYMDFVQNCKIFSKIVVPLIIADVPARTQIQNIVNFNGKYDCNICKIKIKRCEKIGTEKCIRIYPFNNKNSKLRSSYTQKGNFIILTLPFIDLGTYLIPKYLVNSVYDKKHLGQEIINNLRIVQGIQIL</sequence>
<evidence type="ECO:0000313" key="3">
    <source>
        <dbReference type="Proteomes" id="UP000078542"/>
    </source>
</evidence>
<feature type="compositionally biased region" description="Polar residues" evidence="1">
    <location>
        <begin position="1"/>
        <end position="10"/>
    </location>
</feature>
<evidence type="ECO:0000256" key="1">
    <source>
        <dbReference type="SAM" id="MobiDB-lite"/>
    </source>
</evidence>
<dbReference type="AlphaFoldDB" id="A0A195CE79"/>
<gene>
    <name evidence="2" type="ORF">ALC62_10148</name>
</gene>
<dbReference type="EMBL" id="KQ977873">
    <property type="protein sequence ID" value="KYM99179.1"/>
    <property type="molecule type" value="Genomic_DNA"/>
</dbReference>
<protein>
    <submittedName>
        <fullName evidence="2">Uncharacterized protein</fullName>
    </submittedName>
</protein>
<accession>A0A195CE79</accession>
<reference evidence="2 3" key="1">
    <citation type="submission" date="2016-03" db="EMBL/GenBank/DDBJ databases">
        <title>Cyphomyrmex costatus WGS genome.</title>
        <authorList>
            <person name="Nygaard S."/>
            <person name="Hu H."/>
            <person name="Boomsma J."/>
            <person name="Zhang G."/>
        </authorList>
    </citation>
    <scope>NUCLEOTIDE SEQUENCE [LARGE SCALE GENOMIC DNA]</scope>
    <source>
        <strain evidence="2">MS0001</strain>
        <tissue evidence="2">Whole body</tissue>
    </source>
</reference>
<keyword evidence="3" id="KW-1185">Reference proteome</keyword>
<evidence type="ECO:0000313" key="2">
    <source>
        <dbReference type="EMBL" id="KYM99179.1"/>
    </source>
</evidence>